<gene>
    <name evidence="1" type="ORF">G5C65_34165</name>
</gene>
<dbReference type="Proteomes" id="UP000477722">
    <property type="component" value="Unassembled WGS sequence"/>
</dbReference>
<evidence type="ECO:0000313" key="2">
    <source>
        <dbReference type="Proteomes" id="UP000477722"/>
    </source>
</evidence>
<dbReference type="AlphaFoldDB" id="A0A6G4X8V7"/>
<organism evidence="1 2">
    <name type="scientific">Streptomyces boncukensis</name>
    <dbReference type="NCBI Taxonomy" id="2711219"/>
    <lineage>
        <taxon>Bacteria</taxon>
        <taxon>Bacillati</taxon>
        <taxon>Actinomycetota</taxon>
        <taxon>Actinomycetes</taxon>
        <taxon>Kitasatosporales</taxon>
        <taxon>Streptomycetaceae</taxon>
        <taxon>Streptomyces</taxon>
    </lineage>
</organism>
<reference evidence="1 2" key="1">
    <citation type="submission" date="2020-02" db="EMBL/GenBank/DDBJ databases">
        <title>Whole-genome analyses of novel actinobacteria.</title>
        <authorList>
            <person name="Sahin N."/>
            <person name="Tatar D."/>
        </authorList>
    </citation>
    <scope>NUCLEOTIDE SEQUENCE [LARGE SCALE GENOMIC DNA]</scope>
    <source>
        <strain evidence="1 2">SB3404</strain>
    </source>
</reference>
<evidence type="ECO:0000313" key="1">
    <source>
        <dbReference type="EMBL" id="NGO73290.1"/>
    </source>
</evidence>
<proteinExistence type="predicted"/>
<keyword evidence="2" id="KW-1185">Reference proteome</keyword>
<accession>A0A6G4X8V7</accession>
<sequence length="175" mass="18333">MHRYTAWNFAAPTTAAPSAVTTGTSIKTMLQLATPSTRQLTVLSWGFTLDQPPSSTNTGTVELLQTDVAATVTAHAASGLVQLDPNAPDSLLTLGTGATGYTATAEGSITATRPFDLVEVPGLTAGADGGGIGGLTYEYQFMPDERPIVAVSRFLRVRVTFAAAVNMTCYVTWDE</sequence>
<dbReference type="EMBL" id="JAAKZZ010000682">
    <property type="protein sequence ID" value="NGO73290.1"/>
    <property type="molecule type" value="Genomic_DNA"/>
</dbReference>
<name>A0A6G4X8V7_9ACTN</name>
<comment type="caution">
    <text evidence="1">The sequence shown here is derived from an EMBL/GenBank/DDBJ whole genome shotgun (WGS) entry which is preliminary data.</text>
</comment>
<protein>
    <submittedName>
        <fullName evidence="1">Uncharacterized protein</fullName>
    </submittedName>
</protein>
<dbReference type="RefSeq" id="WP_165302946.1">
    <property type="nucleotide sequence ID" value="NZ_JAAKZZ010000682.1"/>
</dbReference>